<proteinExistence type="predicted"/>
<reference evidence="1 2" key="1">
    <citation type="journal article" date="2019" name="Sci. Rep.">
        <title>Orb-weaving spider Araneus ventricosus genome elucidates the spidroin gene catalogue.</title>
        <authorList>
            <person name="Kono N."/>
            <person name="Nakamura H."/>
            <person name="Ohtoshi R."/>
            <person name="Moran D.A.P."/>
            <person name="Shinohara A."/>
            <person name="Yoshida Y."/>
            <person name="Fujiwara M."/>
            <person name="Mori M."/>
            <person name="Tomita M."/>
            <person name="Arakawa K."/>
        </authorList>
    </citation>
    <scope>NUCLEOTIDE SEQUENCE [LARGE SCALE GENOMIC DNA]</scope>
</reference>
<evidence type="ECO:0000313" key="2">
    <source>
        <dbReference type="Proteomes" id="UP000499080"/>
    </source>
</evidence>
<dbReference type="EMBL" id="BGPR01001863">
    <property type="protein sequence ID" value="GBM63330.1"/>
    <property type="molecule type" value="Genomic_DNA"/>
</dbReference>
<gene>
    <name evidence="1" type="ORF">AVEN_51358_1</name>
</gene>
<dbReference type="Proteomes" id="UP000499080">
    <property type="component" value="Unassembled WGS sequence"/>
</dbReference>
<sequence length="474" mass="51249">MATLISSFSIRSGVHSTEINGADSAYSGPTCMNLRTNIVYDITRTRDPNIVVSALTTLLPTKCLACFAGLSGTVIVLIMGQLPPVPPVAQLDASFQVFILPVPATIVLPSCGIYSMYGSLAVPYSLLPIAPQPYGVNDCPEAGDQTCPLCQNYPDAAFADACANGFATTTYYSKSIEVVIANPPPIECIKGFFKIIHNIGLAPLNFPGEIIPFVSLPNCECLSQGFKQMLIFSSGPLTISQEGVLHLSKDINIAFLQPEAALPTCGPPPPPPPPPSHVPPQPFYIPPHQVPPSPYARPARVPLTYIPPPPPPPEYIAPTDPSPVYILPPDYIPPSVKESSSLPSHWYIPPPLTTLPPAPMFLPETQPPPYTTELPFEETPPPIIGSIEFGNDSCVEEDANQDKETDFSINVDEDIPYPIQFEALNSIIYEDSSVWSPSFEECLSSSQPSCPHSLEDSPEKFEEFFCKAETGKIN</sequence>
<keyword evidence="2" id="KW-1185">Reference proteome</keyword>
<comment type="caution">
    <text evidence="1">The sequence shown here is derived from an EMBL/GenBank/DDBJ whole genome shotgun (WGS) entry which is preliminary data.</text>
</comment>
<evidence type="ECO:0000313" key="1">
    <source>
        <dbReference type="EMBL" id="GBM63330.1"/>
    </source>
</evidence>
<accession>A0A4Y2HDE6</accession>
<name>A0A4Y2HDE6_ARAVE</name>
<dbReference type="AlphaFoldDB" id="A0A4Y2HDE6"/>
<organism evidence="1 2">
    <name type="scientific">Araneus ventricosus</name>
    <name type="common">Orbweaver spider</name>
    <name type="synonym">Epeira ventricosa</name>
    <dbReference type="NCBI Taxonomy" id="182803"/>
    <lineage>
        <taxon>Eukaryota</taxon>
        <taxon>Metazoa</taxon>
        <taxon>Ecdysozoa</taxon>
        <taxon>Arthropoda</taxon>
        <taxon>Chelicerata</taxon>
        <taxon>Arachnida</taxon>
        <taxon>Araneae</taxon>
        <taxon>Araneomorphae</taxon>
        <taxon>Entelegynae</taxon>
        <taxon>Araneoidea</taxon>
        <taxon>Araneidae</taxon>
        <taxon>Araneus</taxon>
    </lineage>
</organism>
<protein>
    <submittedName>
        <fullName evidence="1">Uncharacterized protein</fullName>
    </submittedName>
</protein>